<keyword evidence="1" id="KW-0472">Membrane</keyword>
<feature type="transmembrane region" description="Helical" evidence="1">
    <location>
        <begin position="202"/>
        <end position="222"/>
    </location>
</feature>
<sequence length="232" mass="24875">MIGPLLRLYPRRYRIEAGRRSSPSIGSRWTAPAPWTLLMAAYAVVRRPVVALLATGPALTDRQGRRRSPLRRAAWVLLSLAVGILTHLVWDSFTHADGYLVTRLGVLRSHVAGGLTVARAVQHLSTAVGLVAIAVFLWRRPRSSAPAPPGTLNEFPSRITRRVVVGALALAVVAGAVANTAPLTDYRGVGARDVTKAVLSDWVTGGGAALACAVLAYAEAWWAHEAVRSRRA</sequence>
<feature type="transmembrane region" description="Helical" evidence="1">
    <location>
        <begin position="72"/>
        <end position="90"/>
    </location>
</feature>
<protein>
    <submittedName>
        <fullName evidence="2">DUF4184 family protein</fullName>
    </submittedName>
</protein>
<evidence type="ECO:0000256" key="1">
    <source>
        <dbReference type="SAM" id="Phobius"/>
    </source>
</evidence>
<dbReference type="RefSeq" id="WP_364021755.1">
    <property type="nucleotide sequence ID" value="NZ_JBFATD010000008.1"/>
</dbReference>
<gene>
    <name evidence="2" type="ORF">AB0K95_14465</name>
</gene>
<proteinExistence type="predicted"/>
<evidence type="ECO:0000313" key="2">
    <source>
        <dbReference type="EMBL" id="MEV5246458.1"/>
    </source>
</evidence>
<keyword evidence="3" id="KW-1185">Reference proteome</keyword>
<dbReference type="Proteomes" id="UP001552527">
    <property type="component" value="Unassembled WGS sequence"/>
</dbReference>
<keyword evidence="1" id="KW-0812">Transmembrane</keyword>
<feature type="transmembrane region" description="Helical" evidence="1">
    <location>
        <begin position="159"/>
        <end position="182"/>
    </location>
</feature>
<keyword evidence="1" id="KW-1133">Transmembrane helix</keyword>
<feature type="transmembrane region" description="Helical" evidence="1">
    <location>
        <begin position="120"/>
        <end position="138"/>
    </location>
</feature>
<comment type="caution">
    <text evidence="2">The sequence shown here is derived from an EMBL/GenBank/DDBJ whole genome shotgun (WGS) entry which is preliminary data.</text>
</comment>
<dbReference type="EMBL" id="JBFATE010000005">
    <property type="protein sequence ID" value="MEV5246458.1"/>
    <property type="molecule type" value="Genomic_DNA"/>
</dbReference>
<name>A0ABV3JE80_9ACTN</name>
<accession>A0ABV3JE80</accession>
<evidence type="ECO:0000313" key="3">
    <source>
        <dbReference type="Proteomes" id="UP001552527"/>
    </source>
</evidence>
<reference evidence="2 3" key="1">
    <citation type="submission" date="2024-06" db="EMBL/GenBank/DDBJ databases">
        <title>The Natural Products Discovery Center: Release of the First 8490 Sequenced Strains for Exploring Actinobacteria Biosynthetic Diversity.</title>
        <authorList>
            <person name="Kalkreuter E."/>
            <person name="Kautsar S.A."/>
            <person name="Yang D."/>
            <person name="Bader C.D."/>
            <person name="Teijaro C.N."/>
            <person name="Fluegel L."/>
            <person name="Davis C.M."/>
            <person name="Simpson J.R."/>
            <person name="Lauterbach L."/>
            <person name="Steele A.D."/>
            <person name="Gui C."/>
            <person name="Meng S."/>
            <person name="Li G."/>
            <person name="Viehrig K."/>
            <person name="Ye F."/>
            <person name="Su P."/>
            <person name="Kiefer A.F."/>
            <person name="Nichols A."/>
            <person name="Cepeda A.J."/>
            <person name="Yan W."/>
            <person name="Fan B."/>
            <person name="Jiang Y."/>
            <person name="Adhikari A."/>
            <person name="Zheng C.-J."/>
            <person name="Schuster L."/>
            <person name="Cowan T.M."/>
            <person name="Smanski M.J."/>
            <person name="Chevrette M.G."/>
            <person name="De Carvalho L.P.S."/>
            <person name="Shen B."/>
        </authorList>
    </citation>
    <scope>NUCLEOTIDE SEQUENCE [LARGE SCALE GENOMIC DNA]</scope>
    <source>
        <strain evidence="2 3">NPDC052768</strain>
    </source>
</reference>
<organism evidence="2 3">
    <name type="scientific">Streptomyces werraensis</name>
    <dbReference type="NCBI Taxonomy" id="68284"/>
    <lineage>
        <taxon>Bacteria</taxon>
        <taxon>Bacillati</taxon>
        <taxon>Actinomycetota</taxon>
        <taxon>Actinomycetes</taxon>
        <taxon>Kitasatosporales</taxon>
        <taxon>Streptomycetaceae</taxon>
        <taxon>Streptomyces</taxon>
    </lineage>
</organism>
<dbReference type="Pfam" id="PF13803">
    <property type="entry name" value="DUF4184"/>
    <property type="match status" value="1"/>
</dbReference>
<dbReference type="InterPro" id="IPR025238">
    <property type="entry name" value="DUF4184"/>
</dbReference>